<evidence type="ECO:0000313" key="1">
    <source>
        <dbReference type="EMBL" id="VDP38211.1"/>
    </source>
</evidence>
<dbReference type="EMBL" id="UZAI01018564">
    <property type="protein sequence ID" value="VDP38211.1"/>
    <property type="molecule type" value="Genomic_DNA"/>
</dbReference>
<proteinExistence type="predicted"/>
<dbReference type="Proteomes" id="UP000277204">
    <property type="component" value="Unassembled WGS sequence"/>
</dbReference>
<dbReference type="AlphaFoldDB" id="A0A183MYF4"/>
<evidence type="ECO:0000313" key="2">
    <source>
        <dbReference type="Proteomes" id="UP000277204"/>
    </source>
</evidence>
<organism evidence="1 2">
    <name type="scientific">Schistosoma margrebowiei</name>
    <dbReference type="NCBI Taxonomy" id="48269"/>
    <lineage>
        <taxon>Eukaryota</taxon>
        <taxon>Metazoa</taxon>
        <taxon>Spiralia</taxon>
        <taxon>Lophotrochozoa</taxon>
        <taxon>Platyhelminthes</taxon>
        <taxon>Trematoda</taxon>
        <taxon>Digenea</taxon>
        <taxon>Strigeidida</taxon>
        <taxon>Schistosomatoidea</taxon>
        <taxon>Schistosomatidae</taxon>
        <taxon>Schistosoma</taxon>
    </lineage>
</organism>
<keyword evidence="2" id="KW-1185">Reference proteome</keyword>
<protein>
    <submittedName>
        <fullName evidence="1">Uncharacterized protein</fullName>
    </submittedName>
</protein>
<sequence>MYRFNAFSDREFNVAFLSSMESLADCSYVELKIKPYEILPKITSEILIKEHENQLFEIHKTIKFMKSSNYIFTFSPVVIVWLRLTIFIDMGMCHAKRLIFSTNKIYSNEVLGLKIHHHKEWISIETLDKIKERKNKKTAINNNQTRAQKVQAQAEYIEANKQAKRSIRTDKKKYVEELAREGNMKQLYDTTKKLAGKYSKPERPVKNKEGRPITEIQQQRNRWVEYFEELLNRPAPINPPDIEAAHTDLPIDVNPSTRDEIRMAIRQIKCGKAVGPDNIPAEALNNPITLDGETLEDVESFTYLESIIDEHGGSDADEKSRIVKARAAFLQLKNI</sequence>
<accession>A0A183MYF4</accession>
<name>A0A183MYF4_9TREM</name>
<reference evidence="1 2" key="1">
    <citation type="submission" date="2018-11" db="EMBL/GenBank/DDBJ databases">
        <authorList>
            <consortium name="Pathogen Informatics"/>
        </authorList>
    </citation>
    <scope>NUCLEOTIDE SEQUENCE [LARGE SCALE GENOMIC DNA]</scope>
    <source>
        <strain evidence="1 2">Zambia</strain>
    </source>
</reference>
<gene>
    <name evidence="1" type="ORF">SMRZ_LOCUS21079</name>
</gene>